<dbReference type="EMBL" id="JTCM02000168">
    <property type="protein sequence ID" value="NEU77246.1"/>
    <property type="molecule type" value="Genomic_DNA"/>
</dbReference>
<evidence type="ECO:0000313" key="3">
    <source>
        <dbReference type="Proteomes" id="UP000031549"/>
    </source>
</evidence>
<sequence length="290" mass="32231">MSLSSSFTDFSLAELFQLIDQGRKSGCLSVCTLPDLHAAGSKSLHYYIWFRQGRIVAAANRLNGQELVSKIIKRKWCNPVRENISRSATGTPLGLELKTEGLLSAEQLNLLFASQLQQVRELFEIQTGVFKLDSKATLPWTEMTGLSLRATEVALMALRALKNWEVLADVLPDVSSGIKSITQNKPQFRLNPFEWQVWEFANGTVDLSAIATQLNQPTLIVQQAAFRLMLAGLVEEVSLHQCTPELNNYPMDESQGNAFNCGQKKAPEPNMLKVSTAFLQNLVGFLRSKA</sequence>
<evidence type="ECO:0000259" key="1">
    <source>
        <dbReference type="Pfam" id="PF14332"/>
    </source>
</evidence>
<organism evidence="2 3">
    <name type="scientific">Hassallia byssoidea VB512170</name>
    <dbReference type="NCBI Taxonomy" id="1304833"/>
    <lineage>
        <taxon>Bacteria</taxon>
        <taxon>Bacillati</taxon>
        <taxon>Cyanobacteriota</taxon>
        <taxon>Cyanophyceae</taxon>
        <taxon>Nostocales</taxon>
        <taxon>Tolypothrichaceae</taxon>
        <taxon>Hassallia</taxon>
    </lineage>
</organism>
<feature type="domain" description="PatA-like N-terminal" evidence="1">
    <location>
        <begin position="6"/>
        <end position="165"/>
    </location>
</feature>
<accession>A0A846HIQ5</accession>
<gene>
    <name evidence="2" type="ORF">PI95_033370</name>
</gene>
<keyword evidence="3" id="KW-1185">Reference proteome</keyword>
<dbReference type="RefSeq" id="WP_039748114.1">
    <property type="nucleotide sequence ID" value="NZ_JTCM02000168.1"/>
</dbReference>
<proteinExistence type="predicted"/>
<comment type="caution">
    <text evidence="2">The sequence shown here is derived from an EMBL/GenBank/DDBJ whole genome shotgun (WGS) entry which is preliminary data.</text>
</comment>
<reference evidence="2 3" key="1">
    <citation type="journal article" date="2015" name="Genome Announc.">
        <title>Draft Genome Sequence of Cyanobacterium Hassallia byssoidea Strain VB512170, Isolated from Monuments in India.</title>
        <authorList>
            <person name="Singh D."/>
            <person name="Chandrababunaidu M.M."/>
            <person name="Panda A."/>
            <person name="Sen D."/>
            <person name="Bhattacharyya S."/>
            <person name="Adhikary S.P."/>
            <person name="Tripathy S."/>
        </authorList>
    </citation>
    <scope>NUCLEOTIDE SEQUENCE [LARGE SCALE GENOMIC DNA]</scope>
    <source>
        <strain evidence="2 3">VB512170</strain>
    </source>
</reference>
<protein>
    <submittedName>
        <fullName evidence="2">DUF4388 domain-containing protein</fullName>
    </submittedName>
</protein>
<dbReference type="Proteomes" id="UP000031549">
    <property type="component" value="Unassembled WGS sequence"/>
</dbReference>
<name>A0A846HIQ5_9CYAN</name>
<dbReference type="Pfam" id="PF14332">
    <property type="entry name" value="DUF4388"/>
    <property type="match status" value="1"/>
</dbReference>
<dbReference type="PANTHER" id="PTHR36304:SF4">
    <property type="entry name" value="DUF4388 DOMAIN-CONTAINING PROTEIN"/>
    <property type="match status" value="1"/>
</dbReference>
<evidence type="ECO:0000313" key="2">
    <source>
        <dbReference type="EMBL" id="NEU77246.1"/>
    </source>
</evidence>
<dbReference type="InterPro" id="IPR025497">
    <property type="entry name" value="PatA-like_N"/>
</dbReference>
<dbReference type="AlphaFoldDB" id="A0A846HIQ5"/>
<dbReference type="PANTHER" id="PTHR36304">
    <property type="entry name" value="DOMAIN GTPASE-ACTIVATING PROTEIN, PUTATIVE-RELATED-RELATED"/>
    <property type="match status" value="1"/>
</dbReference>